<evidence type="ECO:0000259" key="4">
    <source>
        <dbReference type="PROSITE" id="PS50835"/>
    </source>
</evidence>
<evidence type="ECO:0000256" key="1">
    <source>
        <dbReference type="ARBA" id="ARBA00004196"/>
    </source>
</evidence>
<evidence type="ECO:0000313" key="6">
    <source>
        <dbReference type="EMBL" id="MBP1926917.1"/>
    </source>
</evidence>
<dbReference type="SUPFAM" id="SSF48726">
    <property type="entry name" value="Immunoglobulin"/>
    <property type="match status" value="1"/>
</dbReference>
<dbReference type="InterPro" id="IPR007110">
    <property type="entry name" value="Ig-like_dom"/>
</dbReference>
<dbReference type="InterPro" id="IPR036179">
    <property type="entry name" value="Ig-like_dom_sf"/>
</dbReference>
<keyword evidence="7" id="KW-1185">Reference proteome</keyword>
<feature type="chain" id="PRO_5046543716" evidence="3">
    <location>
        <begin position="24"/>
        <end position="1284"/>
    </location>
</feature>
<dbReference type="Gene3D" id="2.60.40.3630">
    <property type="match status" value="1"/>
</dbReference>
<dbReference type="Pfam" id="PF13306">
    <property type="entry name" value="LRR_5"/>
    <property type="match status" value="1"/>
</dbReference>
<sequence>MKKILFLVVLLTCVMSFGIISYAADYAVEGTNVVLTYTEDSTGLVTITDCNTDAEGILFIPPFIGTRPVKVIGDGAFTSCTNLTKVILPDSITSIGISAFSSCTSLKEVVIPNSVTSIGDYAFAGSGLTEITIPKSVTRLHPYMFNSCENLSDAYGLIISLAAPVQIFPDNTNVHIKEFQATFNSNGGYGYGEHTYQLVNLGENVTAPTENPTRIGYIFDVWHWGPGATATFPQTIPTDTTYYANWTPITYNITYNNMEGATNLGNAPTTYSMETLPITLGIPTKEGYTFDGWFTDSDFNNGTPGVPRDSTGDMAFFVKWIPSAVSGLEVITEPTTTNYVEGETLDLTGIEVKVTYDDGTNYRKGKDDLISSPANGDTLNTVGNSQDVTITYGGETATFNITVVARVDAQIPTVPTLSNQTGTRGDRITLNATSTTSDNGRIMYQWYTCDDVNKTNPQTLGTNTTLDITTAGTGYYYCTVTNDAHDVPSVNGTQTATIDTNVAIVAISAPEFTATVTVSNPLPVFNETVSLSITGDNSDTDNFSYQWYRDTTEITNAINNTYIIVADDIGRYIKVEVTADDCIGIKEGTTWVVQKADAIITPQQVTTTSAITYDTIVVIAQNGVEFACVDDGVALDINTAWQTSTSFTGLTPETDYDLYARAKETLTHKASAPATVFDATTPEAPPNALLGTVQITGNAIFGETLTVGVSGTNELGTLVYQWQADGVDINGAISNRYTLTENEIESVINVKVRDTDIGNGNRDNFIESSATTTVDKQTLATPNAPTKQSATTTSITLSPTSGYEYRKDGGTWQDSNVFSGLTVSTNYTFTQRVKGTTTTYESAVSTEGTISTAAQSTSGGSSGGSSDGSSGNSTIPTAEIETTINDEGQTEISVKVKVEVKGDTQIAEADKNTVNALIEGAEKAEKDGKNTIIKISLDTTKETENIEVVIPRSSFDDIADNTDASVKINHRMVSLEFDSETIETLKNASSSGDVSISVETVDLETLSEEVREILANTDVPVFDFTVTKGSKQVSDFGGGYVKISIPYTPKEGQDTNALVVYFLNDSGELEQVQGSYNPDTGNIVFKTDHFSKYLVGYNLVIFEDVKEIDWFYEAVTYIGAREIVYGRAEGVYAPSGIVTRAEFATLMVRIFDLTSDAEGNYKDVEEGKWYYDYIRRAKANSILPTFYNDTMAPDTAITREEMMYMVYKAMEKNGQLDSLTDIGDKLSEFTDSVEVSSYAKEASEYLVSRDIINGNGNGTVTATATSTRAEVAQMLYNTMTMLSQ</sequence>
<dbReference type="Pfam" id="PF09479">
    <property type="entry name" value="Flg_new"/>
    <property type="match status" value="2"/>
</dbReference>
<evidence type="ECO:0000259" key="5">
    <source>
        <dbReference type="PROSITE" id="PS51272"/>
    </source>
</evidence>
<proteinExistence type="predicted"/>
<dbReference type="Gene3D" id="2.60.40.2700">
    <property type="match status" value="2"/>
</dbReference>
<dbReference type="Gene3D" id="3.80.10.10">
    <property type="entry name" value="Ribonuclease Inhibitor"/>
    <property type="match status" value="1"/>
</dbReference>
<dbReference type="EMBL" id="JAGGKS010000009">
    <property type="protein sequence ID" value="MBP1926917.1"/>
    <property type="molecule type" value="Genomic_DNA"/>
</dbReference>
<dbReference type="Pfam" id="PF07523">
    <property type="entry name" value="Big_3"/>
    <property type="match status" value="1"/>
</dbReference>
<dbReference type="PROSITE" id="PS51272">
    <property type="entry name" value="SLH"/>
    <property type="match status" value="3"/>
</dbReference>
<dbReference type="InterPro" id="IPR042229">
    <property type="entry name" value="Listeria/Bacterioides_rpt_sf"/>
</dbReference>
<organism evidence="6 7">
    <name type="scientific">Sedimentibacter acidaminivorans</name>
    <dbReference type="NCBI Taxonomy" id="913099"/>
    <lineage>
        <taxon>Bacteria</taxon>
        <taxon>Bacillati</taxon>
        <taxon>Bacillota</taxon>
        <taxon>Tissierellia</taxon>
        <taxon>Sedimentibacter</taxon>
    </lineage>
</organism>
<protein>
    <submittedName>
        <fullName evidence="6">Repeat protein (TIGR02543 family)</fullName>
    </submittedName>
</protein>
<dbReference type="Proteomes" id="UP001519342">
    <property type="component" value="Unassembled WGS sequence"/>
</dbReference>
<dbReference type="InterPro" id="IPR032675">
    <property type="entry name" value="LRR_dom_sf"/>
</dbReference>
<comment type="subcellular location">
    <subcellularLocation>
        <location evidence="1">Cell envelope</location>
    </subcellularLocation>
</comment>
<dbReference type="InterPro" id="IPR001119">
    <property type="entry name" value="SLH_dom"/>
</dbReference>
<dbReference type="Gene3D" id="2.60.40.4270">
    <property type="entry name" value="Listeria-Bacteroides repeat domain"/>
    <property type="match status" value="2"/>
</dbReference>
<feature type="signal peptide" evidence="3">
    <location>
        <begin position="1"/>
        <end position="23"/>
    </location>
</feature>
<feature type="domain" description="Ig-like" evidence="4">
    <location>
        <begin position="412"/>
        <end position="499"/>
    </location>
</feature>
<dbReference type="InterPro" id="IPR022038">
    <property type="entry name" value="Ig-like_bact"/>
</dbReference>
<dbReference type="PROSITE" id="PS50835">
    <property type="entry name" value="IG_LIKE"/>
    <property type="match status" value="1"/>
</dbReference>
<evidence type="ECO:0000256" key="2">
    <source>
        <dbReference type="SAM" id="MobiDB-lite"/>
    </source>
</evidence>
<dbReference type="PANTHER" id="PTHR45661:SF3">
    <property type="entry name" value="IG-LIKE DOMAIN-CONTAINING PROTEIN"/>
    <property type="match status" value="1"/>
</dbReference>
<evidence type="ECO:0000256" key="3">
    <source>
        <dbReference type="SAM" id="SignalP"/>
    </source>
</evidence>
<dbReference type="NCBIfam" id="TIGR02543">
    <property type="entry name" value="List_Bact_rpt"/>
    <property type="match status" value="1"/>
</dbReference>
<dbReference type="InterPro" id="IPR053139">
    <property type="entry name" value="Surface_bspA-like"/>
</dbReference>
<dbReference type="InterPro" id="IPR013378">
    <property type="entry name" value="InlB-like_B-rpt"/>
</dbReference>
<feature type="region of interest" description="Disordered" evidence="2">
    <location>
        <begin position="851"/>
        <end position="878"/>
    </location>
</feature>
<dbReference type="RefSeq" id="WP_209512638.1">
    <property type="nucleotide sequence ID" value="NZ_JAGGKS010000009.1"/>
</dbReference>
<feature type="domain" description="SLH" evidence="5">
    <location>
        <begin position="1157"/>
        <end position="1220"/>
    </location>
</feature>
<dbReference type="InterPro" id="IPR013783">
    <property type="entry name" value="Ig-like_fold"/>
</dbReference>
<feature type="domain" description="SLH" evidence="5">
    <location>
        <begin position="1226"/>
        <end position="1284"/>
    </location>
</feature>
<evidence type="ECO:0000313" key="7">
    <source>
        <dbReference type="Proteomes" id="UP001519342"/>
    </source>
</evidence>
<feature type="domain" description="SLH" evidence="5">
    <location>
        <begin position="1098"/>
        <end position="1156"/>
    </location>
</feature>
<dbReference type="SUPFAM" id="SSF52058">
    <property type="entry name" value="L domain-like"/>
    <property type="match status" value="1"/>
</dbReference>
<gene>
    <name evidence="6" type="ORF">J2Z76_002789</name>
</gene>
<dbReference type="Gene3D" id="2.60.40.10">
    <property type="entry name" value="Immunoglobulins"/>
    <property type="match status" value="1"/>
</dbReference>
<name>A0ABS4GGU6_9FIRM</name>
<dbReference type="Pfam" id="PF00395">
    <property type="entry name" value="SLH"/>
    <property type="match status" value="3"/>
</dbReference>
<accession>A0ABS4GGU6</accession>
<dbReference type="InterPro" id="IPR026906">
    <property type="entry name" value="LRR_5"/>
</dbReference>
<keyword evidence="3" id="KW-0732">Signal</keyword>
<reference evidence="6 7" key="1">
    <citation type="submission" date="2021-03" db="EMBL/GenBank/DDBJ databases">
        <title>Genomic Encyclopedia of Type Strains, Phase IV (KMG-IV): sequencing the most valuable type-strain genomes for metagenomic binning, comparative biology and taxonomic classification.</title>
        <authorList>
            <person name="Goeker M."/>
        </authorList>
    </citation>
    <scope>NUCLEOTIDE SEQUENCE [LARGE SCALE GENOMIC DNA]</scope>
    <source>
        <strain evidence="6 7">DSM 24004</strain>
    </source>
</reference>
<dbReference type="PANTHER" id="PTHR45661">
    <property type="entry name" value="SURFACE ANTIGEN"/>
    <property type="match status" value="1"/>
</dbReference>
<comment type="caution">
    <text evidence="6">The sequence shown here is derived from an EMBL/GenBank/DDBJ whole genome shotgun (WGS) entry which is preliminary data.</text>
</comment>